<dbReference type="EMBL" id="CAMXCT030002446">
    <property type="protein sequence ID" value="CAL4785515.1"/>
    <property type="molecule type" value="Genomic_DNA"/>
</dbReference>
<reference evidence="3" key="1">
    <citation type="submission" date="2022-10" db="EMBL/GenBank/DDBJ databases">
        <authorList>
            <person name="Chen Y."/>
            <person name="Dougan E. K."/>
            <person name="Chan C."/>
            <person name="Rhodes N."/>
            <person name="Thang M."/>
        </authorList>
    </citation>
    <scope>NUCLEOTIDE SEQUENCE</scope>
</reference>
<dbReference type="Gene3D" id="3.40.50.1820">
    <property type="entry name" value="alpha/beta hydrolase"/>
    <property type="match status" value="1"/>
</dbReference>
<organism evidence="3">
    <name type="scientific">Cladocopium goreaui</name>
    <dbReference type="NCBI Taxonomy" id="2562237"/>
    <lineage>
        <taxon>Eukaryota</taxon>
        <taxon>Sar</taxon>
        <taxon>Alveolata</taxon>
        <taxon>Dinophyceae</taxon>
        <taxon>Suessiales</taxon>
        <taxon>Symbiodiniaceae</taxon>
        <taxon>Cladocopium</taxon>
    </lineage>
</organism>
<evidence type="ECO:0000313" key="5">
    <source>
        <dbReference type="Proteomes" id="UP001152797"/>
    </source>
</evidence>
<keyword evidence="1" id="KW-0378">Hydrolase</keyword>
<reference evidence="4" key="2">
    <citation type="submission" date="2024-04" db="EMBL/GenBank/DDBJ databases">
        <authorList>
            <person name="Chen Y."/>
            <person name="Shah S."/>
            <person name="Dougan E. K."/>
            <person name="Thang M."/>
            <person name="Chan C."/>
        </authorList>
    </citation>
    <scope>NUCLEOTIDE SEQUENCE [LARGE SCALE GENOMIC DNA]</scope>
</reference>
<proteinExistence type="predicted"/>
<dbReference type="Proteomes" id="UP001152797">
    <property type="component" value="Unassembled WGS sequence"/>
</dbReference>
<protein>
    <recommendedName>
        <fullName evidence="2">Serine hydrolase domain-containing protein</fullName>
    </recommendedName>
</protein>
<dbReference type="Pfam" id="PF03959">
    <property type="entry name" value="FSH1"/>
    <property type="match status" value="1"/>
</dbReference>
<dbReference type="InterPro" id="IPR050593">
    <property type="entry name" value="LovG"/>
</dbReference>
<dbReference type="AlphaFoldDB" id="A0A9P1CVC2"/>
<feature type="domain" description="Serine hydrolase" evidence="2">
    <location>
        <begin position="332"/>
        <end position="534"/>
    </location>
</feature>
<evidence type="ECO:0000256" key="1">
    <source>
        <dbReference type="ARBA" id="ARBA00022801"/>
    </source>
</evidence>
<comment type="caution">
    <text evidence="3">The sequence shown here is derived from an EMBL/GenBank/DDBJ whole genome shotgun (WGS) entry which is preliminary data.</text>
</comment>
<evidence type="ECO:0000313" key="3">
    <source>
        <dbReference type="EMBL" id="CAI3998203.1"/>
    </source>
</evidence>
<dbReference type="Gene3D" id="1.25.10.10">
    <property type="entry name" value="Leucine-rich Repeat Variant"/>
    <property type="match status" value="1"/>
</dbReference>
<dbReference type="EMBL" id="CAMXCT010002446">
    <property type="protein sequence ID" value="CAI3998203.1"/>
    <property type="molecule type" value="Genomic_DNA"/>
</dbReference>
<evidence type="ECO:0000313" key="4">
    <source>
        <dbReference type="EMBL" id="CAL1151578.1"/>
    </source>
</evidence>
<dbReference type="InterPro" id="IPR011989">
    <property type="entry name" value="ARM-like"/>
</dbReference>
<dbReference type="InterPro" id="IPR016024">
    <property type="entry name" value="ARM-type_fold"/>
</dbReference>
<keyword evidence="5" id="KW-1185">Reference proteome</keyword>
<dbReference type="InterPro" id="IPR005645">
    <property type="entry name" value="FSH-like_dom"/>
</dbReference>
<dbReference type="EMBL" id="CAMXCT020002446">
    <property type="protein sequence ID" value="CAL1151578.1"/>
    <property type="molecule type" value="Genomic_DNA"/>
</dbReference>
<sequence>MSSRSPRTWRVVGGGDKGGIVVRCGEDVQSELQKERLGFGAVVVEVELKQGESSGRLRFQKLCGSGPDSGWVSLKLTNGKDLLQLQPWPVLRVVGGAESGLVVREGTALTSQVLGRLAYGALVEERERVKERISGYELLQGDGPQGGWVSLFLQQKPLLSPAVPVADAVARFVASLRALSDAQVAEATAALAEFGDEERQRALGEIDKLLDEADCRLKRKALRLASTGPKTAAFVEALRKALLDDDATVRAEAAAAAGSAGVEEELLERAETDPDWRVRLFSARALSASSNVSARLAALAEAEGHGDVRRVLLGAPPGDVALGDAPTTTDGPLRVVALHGAASNSAIMKFQVRLLKKTLESRCDSEWFFLDSPVEWSPVPGATDPIFGDVTDFEKALAKGQALRTWYSHGNACYHGVDEGVENLLQLLKQRPIDVVISFSQASNLLSLALDALRRKGLPAPWGLSVMFSGGHIDDPIFQWPVEWTSRQPTLRVFNAAEDAFFHQGEGSLREMYPEILEFPHRDGHMFPHSEPRASEIYAQIAEEICQRCGKNGSSGGDFWRIFW</sequence>
<dbReference type="InterPro" id="IPR029058">
    <property type="entry name" value="AB_hydrolase_fold"/>
</dbReference>
<dbReference type="GO" id="GO:0016787">
    <property type="term" value="F:hydrolase activity"/>
    <property type="evidence" value="ECO:0007669"/>
    <property type="project" value="UniProtKB-KW"/>
</dbReference>
<evidence type="ECO:0000259" key="2">
    <source>
        <dbReference type="Pfam" id="PF03959"/>
    </source>
</evidence>
<name>A0A9P1CVC2_9DINO</name>
<dbReference type="GO" id="GO:0005737">
    <property type="term" value="C:cytoplasm"/>
    <property type="evidence" value="ECO:0007669"/>
    <property type="project" value="TreeGrafter"/>
</dbReference>
<accession>A0A9P1CVC2</accession>
<gene>
    <name evidence="3" type="ORF">C1SCF055_LOCUS24520</name>
</gene>
<dbReference type="GO" id="GO:0005634">
    <property type="term" value="C:nucleus"/>
    <property type="evidence" value="ECO:0007669"/>
    <property type="project" value="TreeGrafter"/>
</dbReference>
<dbReference type="SUPFAM" id="SSF48371">
    <property type="entry name" value="ARM repeat"/>
    <property type="match status" value="1"/>
</dbReference>
<dbReference type="PANTHER" id="PTHR48070:SF6">
    <property type="entry name" value="ESTERASE OVCA2"/>
    <property type="match status" value="1"/>
</dbReference>
<dbReference type="PANTHER" id="PTHR48070">
    <property type="entry name" value="ESTERASE OVCA2"/>
    <property type="match status" value="1"/>
</dbReference>